<dbReference type="Proteomes" id="UP001597145">
    <property type="component" value="Unassembled WGS sequence"/>
</dbReference>
<dbReference type="EMBL" id="JBHUCP010000001">
    <property type="protein sequence ID" value="MFD1528132.1"/>
    <property type="molecule type" value="Genomic_DNA"/>
</dbReference>
<keyword evidence="3" id="KW-1185">Reference proteome</keyword>
<dbReference type="GO" id="GO:0008168">
    <property type="term" value="F:methyltransferase activity"/>
    <property type="evidence" value="ECO:0007669"/>
    <property type="project" value="UniProtKB-KW"/>
</dbReference>
<dbReference type="SUPFAM" id="SSF53335">
    <property type="entry name" value="S-adenosyl-L-methionine-dependent methyltransferases"/>
    <property type="match status" value="1"/>
</dbReference>
<evidence type="ECO:0000313" key="3">
    <source>
        <dbReference type="Proteomes" id="UP001597145"/>
    </source>
</evidence>
<reference evidence="3" key="1">
    <citation type="journal article" date="2019" name="Int. J. Syst. Evol. Microbiol.">
        <title>The Global Catalogue of Microorganisms (GCM) 10K type strain sequencing project: providing services to taxonomists for standard genome sequencing and annotation.</title>
        <authorList>
            <consortium name="The Broad Institute Genomics Platform"/>
            <consortium name="The Broad Institute Genome Sequencing Center for Infectious Disease"/>
            <person name="Wu L."/>
            <person name="Ma J."/>
        </authorList>
    </citation>
    <scope>NUCLEOTIDE SEQUENCE [LARGE SCALE GENOMIC DNA]</scope>
    <source>
        <strain evidence="3">JCM 12165</strain>
    </source>
</reference>
<dbReference type="GO" id="GO:0032259">
    <property type="term" value="P:methylation"/>
    <property type="evidence" value="ECO:0007669"/>
    <property type="project" value="UniProtKB-KW"/>
</dbReference>
<keyword evidence="2" id="KW-0489">Methyltransferase</keyword>
<feature type="domain" description="C-methyltransferase" evidence="1">
    <location>
        <begin position="153"/>
        <end position="304"/>
    </location>
</feature>
<keyword evidence="2" id="KW-0808">Transferase</keyword>
<gene>
    <name evidence="2" type="ORF">ACFSCY_01610</name>
</gene>
<dbReference type="RefSeq" id="WP_343972370.1">
    <property type="nucleotide sequence ID" value="NZ_BAAAJG010000003.1"/>
</dbReference>
<sequence length="318" mass="33823">MEDADGVEEVPGVEPQAMLDQTALSVRRMDEMGLIEPGRSVIEFSSPHGESWLPRLAARGVLPPDGDDPADLVLDVYGLLHEPDQAAALRARAGVLAPGGTLVLQLLSLATVLRHEQWYDLRHGHHGYWSVPALDRALHEHGLGVHRAWRYPLAGGTVLVAATHSPRPDAATLDLVADGTRVGVADPALLRGLQGSADGSAAELRRWLAAERAAGRTVIGYGAASRAVPRVCHAGLDASLLPAVADASPAKQGRRMPGTDIPIVSPEDLLVRTPDRVLLFLPDLADEVRGAMPGVEAARGRWVFDPHPRVVEIAHATG</sequence>
<name>A0ABW4FDQ6_9PSEU</name>
<dbReference type="Gene3D" id="3.40.50.720">
    <property type="entry name" value="NAD(P)-binding Rossmann-like Domain"/>
    <property type="match status" value="1"/>
</dbReference>
<evidence type="ECO:0000313" key="2">
    <source>
        <dbReference type="EMBL" id="MFD1528132.1"/>
    </source>
</evidence>
<comment type="caution">
    <text evidence="2">The sequence shown here is derived from an EMBL/GenBank/DDBJ whole genome shotgun (WGS) entry which is preliminary data.</text>
</comment>
<organism evidence="2 3">
    <name type="scientific">Pseudonocardia aurantiaca</name>
    <dbReference type="NCBI Taxonomy" id="75290"/>
    <lineage>
        <taxon>Bacteria</taxon>
        <taxon>Bacillati</taxon>
        <taxon>Actinomycetota</taxon>
        <taxon>Actinomycetes</taxon>
        <taxon>Pseudonocardiales</taxon>
        <taxon>Pseudonocardiaceae</taxon>
        <taxon>Pseudonocardia</taxon>
    </lineage>
</organism>
<accession>A0ABW4FDQ6</accession>
<evidence type="ECO:0000259" key="1">
    <source>
        <dbReference type="Pfam" id="PF08484"/>
    </source>
</evidence>
<dbReference type="InterPro" id="IPR013691">
    <property type="entry name" value="MeTrfase_14"/>
</dbReference>
<dbReference type="Pfam" id="PF08484">
    <property type="entry name" value="Methyltransf_14"/>
    <property type="match status" value="1"/>
</dbReference>
<dbReference type="InterPro" id="IPR029063">
    <property type="entry name" value="SAM-dependent_MTases_sf"/>
</dbReference>
<protein>
    <submittedName>
        <fullName evidence="2">Methyltransferase domain-containing protein</fullName>
    </submittedName>
</protein>
<proteinExistence type="predicted"/>
<dbReference type="Gene3D" id="3.40.50.150">
    <property type="entry name" value="Vaccinia Virus protein VP39"/>
    <property type="match status" value="1"/>
</dbReference>
<dbReference type="Pfam" id="PF13489">
    <property type="entry name" value="Methyltransf_23"/>
    <property type="match status" value="1"/>
</dbReference>